<keyword evidence="3" id="KW-1185">Reference proteome</keyword>
<evidence type="ECO:0000256" key="1">
    <source>
        <dbReference type="SAM" id="MobiDB-lite"/>
    </source>
</evidence>
<sequence length="424" mass="49037">MPLSLLIMAFPPLYDTRETADYMRESFIWHWRRATRPPCPLPEDYHVLCPHFSLPEAERAAADFELPKMVCATFYATLLNEAVELGVVRSFIVEGLKSFLMGLRLTMDYMIWAMRQLDWGPLEVWLGDNVRRLQKAQATQPANSLASLVLVDNPSRGRTTSFPAFWDIVHATEYVRDNLRWSVRESSSLRSNLLPLHFMAYYFEFDHIVVMQFAHAIHIPQMMQAIFYAMVINDAVELRLIKKETRESLMLDLQELRWDIIEAWLLSIEDKLKDAQVPRLVETVYNPRPHPVVTSRLRDAPPLSSDEEDKWQRQSPPPTSGLQTSCWLRVRKVIPVPLQAHLNQRPRWPPLVLALPRGEHPPPLLMDHRDIRPRGSINDHLVPRSVFFPGKSVPKKKGRYPVEPVLKIVMEGPEFLGAPARLDP</sequence>
<dbReference type="AlphaFoldDB" id="A0A9Q1GHJ9"/>
<name>A0A9Q1GHJ9_9CARY</name>
<organism evidence="2 3">
    <name type="scientific">Carnegiea gigantea</name>
    <dbReference type="NCBI Taxonomy" id="171969"/>
    <lineage>
        <taxon>Eukaryota</taxon>
        <taxon>Viridiplantae</taxon>
        <taxon>Streptophyta</taxon>
        <taxon>Embryophyta</taxon>
        <taxon>Tracheophyta</taxon>
        <taxon>Spermatophyta</taxon>
        <taxon>Magnoliopsida</taxon>
        <taxon>eudicotyledons</taxon>
        <taxon>Gunneridae</taxon>
        <taxon>Pentapetalae</taxon>
        <taxon>Caryophyllales</taxon>
        <taxon>Cactineae</taxon>
        <taxon>Cactaceae</taxon>
        <taxon>Cactoideae</taxon>
        <taxon>Echinocereeae</taxon>
        <taxon>Carnegiea</taxon>
    </lineage>
</organism>
<dbReference type="Proteomes" id="UP001153076">
    <property type="component" value="Unassembled WGS sequence"/>
</dbReference>
<protein>
    <submittedName>
        <fullName evidence="2">Uncharacterized protein</fullName>
    </submittedName>
</protein>
<accession>A0A9Q1GHJ9</accession>
<feature type="region of interest" description="Disordered" evidence="1">
    <location>
        <begin position="291"/>
        <end position="323"/>
    </location>
</feature>
<gene>
    <name evidence="2" type="ORF">Cgig2_002029</name>
</gene>
<comment type="caution">
    <text evidence="2">The sequence shown here is derived from an EMBL/GenBank/DDBJ whole genome shotgun (WGS) entry which is preliminary data.</text>
</comment>
<reference evidence="2" key="1">
    <citation type="submission" date="2022-04" db="EMBL/GenBank/DDBJ databases">
        <title>Carnegiea gigantea Genome sequencing and assembly v2.</title>
        <authorList>
            <person name="Copetti D."/>
            <person name="Sanderson M.J."/>
            <person name="Burquez A."/>
            <person name="Wojciechowski M.F."/>
        </authorList>
    </citation>
    <scope>NUCLEOTIDE SEQUENCE</scope>
    <source>
        <strain evidence="2">SGP5-SGP5p</strain>
        <tissue evidence="2">Aerial part</tissue>
    </source>
</reference>
<proteinExistence type="predicted"/>
<evidence type="ECO:0000313" key="2">
    <source>
        <dbReference type="EMBL" id="KAJ8420088.1"/>
    </source>
</evidence>
<evidence type="ECO:0000313" key="3">
    <source>
        <dbReference type="Proteomes" id="UP001153076"/>
    </source>
</evidence>
<dbReference type="EMBL" id="JAKOGI010003885">
    <property type="protein sequence ID" value="KAJ8420088.1"/>
    <property type="molecule type" value="Genomic_DNA"/>
</dbReference>